<dbReference type="SUPFAM" id="SSF103032">
    <property type="entry name" value="Hypothetical protein YwqG"/>
    <property type="match status" value="1"/>
</dbReference>
<evidence type="ECO:0000313" key="1">
    <source>
        <dbReference type="EMBL" id="KMN12778.1"/>
    </source>
</evidence>
<dbReference type="PATRIC" id="fig|1608994.3.peg.4163"/>
<dbReference type="Proteomes" id="UP000036325">
    <property type="component" value="Unassembled WGS sequence"/>
</dbReference>
<dbReference type="AlphaFoldDB" id="A0A0J6IKC8"/>
<dbReference type="STRING" id="1608994.TU86_17350"/>
<organism evidence="1 2">
    <name type="scientific">Pseudomonas weihenstephanensis</name>
    <dbReference type="NCBI Taxonomy" id="1608994"/>
    <lineage>
        <taxon>Bacteria</taxon>
        <taxon>Pseudomonadati</taxon>
        <taxon>Pseudomonadota</taxon>
        <taxon>Gammaproteobacteria</taxon>
        <taxon>Pseudomonadales</taxon>
        <taxon>Pseudomonadaceae</taxon>
        <taxon>Pseudomonas</taxon>
    </lineage>
</organism>
<sequence length="196" mass="21325">MFNELVFIDGTPSSSEPYLGGDPYLPTAIAWPKGSEGGPLLHLATFPAAFINKYTNFNLDSQLVISIFTPYSKTSDAYIETIMTEGGKVIAYKPSVLQMGAYADPITPSKKITVFENPNEDSNENGIAKIGGIPAWIQDDENLKTLDYALQINSSRLNKAAPYHKGILVGGIGYLMLKKNIPCQDIDAGKFLIQTS</sequence>
<dbReference type="InterPro" id="IPR035948">
    <property type="entry name" value="YwqG-like_sf"/>
</dbReference>
<evidence type="ECO:0008006" key="3">
    <source>
        <dbReference type="Google" id="ProtNLM"/>
    </source>
</evidence>
<reference evidence="1 2" key="1">
    <citation type="submission" date="2015-02" db="EMBL/GenBank/DDBJ databases">
        <title>Pseudomonas helleri sp. nov. and Pseudomonas weihenstephanensis sp. nov., isolated from raw cows milk.</title>
        <authorList>
            <person name="von Neubeck M."/>
            <person name="Huptas C."/>
            <person name="Wenning M."/>
            <person name="Scherer S."/>
        </authorList>
    </citation>
    <scope>NUCLEOTIDE SEQUENCE [LARGE SCALE GENOMIC DNA]</scope>
    <source>
        <strain evidence="1 2">DSM 29166</strain>
    </source>
</reference>
<comment type="caution">
    <text evidence="1">The sequence shown here is derived from an EMBL/GenBank/DDBJ whole genome shotgun (WGS) entry which is preliminary data.</text>
</comment>
<proteinExistence type="predicted"/>
<evidence type="ECO:0000313" key="2">
    <source>
        <dbReference type="Proteomes" id="UP000036325"/>
    </source>
</evidence>
<name>A0A0J6IKC8_9PSED</name>
<protein>
    <recommendedName>
        <fullName evidence="3">DUF1963 domain-containing protein</fullName>
    </recommendedName>
</protein>
<dbReference type="EMBL" id="JYLF01000007">
    <property type="protein sequence ID" value="KMN12778.1"/>
    <property type="molecule type" value="Genomic_DNA"/>
</dbReference>
<accession>A0A0J6IKC8</accession>
<dbReference type="RefSeq" id="WP_193387787.1">
    <property type="nucleotide sequence ID" value="NZ_JYLF01000007.1"/>
</dbReference>
<gene>
    <name evidence="1" type="ORF">TU86_17350</name>
</gene>